<dbReference type="PANTHER" id="PTHR19853:SF0">
    <property type="entry name" value="WD REPEAT-CONTAINING PROTEIN 3"/>
    <property type="match status" value="1"/>
</dbReference>
<feature type="repeat" description="WD" evidence="6">
    <location>
        <begin position="445"/>
        <end position="485"/>
    </location>
</feature>
<evidence type="ECO:0000256" key="2">
    <source>
        <dbReference type="ARBA" id="ARBA00022574"/>
    </source>
</evidence>
<dbReference type="InterPro" id="IPR051570">
    <property type="entry name" value="TBC1_cilium_biogenesis"/>
</dbReference>
<feature type="repeat" description="WD" evidence="6">
    <location>
        <begin position="723"/>
        <end position="755"/>
    </location>
</feature>
<dbReference type="InterPro" id="IPR036322">
    <property type="entry name" value="WD40_repeat_dom_sf"/>
</dbReference>
<dbReference type="FunFam" id="2.130.10.10:FF:000178">
    <property type="entry name" value="WD repeat domain 3"/>
    <property type="match status" value="1"/>
</dbReference>
<gene>
    <name evidence="9" type="ORF">I303_107510</name>
</gene>
<dbReference type="SUPFAM" id="SSF50978">
    <property type="entry name" value="WD40 repeat-like"/>
    <property type="match status" value="2"/>
</dbReference>
<dbReference type="FunFam" id="2.130.10.10:FF:000157">
    <property type="entry name" value="WD repeat domain 3"/>
    <property type="match status" value="1"/>
</dbReference>
<feature type="repeat" description="WD" evidence="6">
    <location>
        <begin position="156"/>
        <end position="205"/>
    </location>
</feature>
<dbReference type="InterPro" id="IPR007148">
    <property type="entry name" value="SSU_processome_Utp12"/>
</dbReference>
<feature type="region of interest" description="Disordered" evidence="7">
    <location>
        <begin position="412"/>
        <end position="443"/>
    </location>
</feature>
<feature type="compositionally biased region" description="Acidic residues" evidence="7">
    <location>
        <begin position="349"/>
        <end position="359"/>
    </location>
</feature>
<dbReference type="InterPro" id="IPR015943">
    <property type="entry name" value="WD40/YVTN_repeat-like_dom_sf"/>
</dbReference>
<protein>
    <recommendedName>
        <fullName evidence="8">Small-subunit processome Utp12 domain-containing protein</fullName>
    </recommendedName>
</protein>
<dbReference type="PANTHER" id="PTHR19853">
    <property type="entry name" value="WD REPEAT CONTAINING PROTEIN 3 WDR3"/>
    <property type="match status" value="1"/>
</dbReference>
<reference evidence="9" key="1">
    <citation type="submission" date="2013-07" db="EMBL/GenBank/DDBJ databases">
        <authorList>
            <consortium name="The Broad Institute Genome Sequencing Platform"/>
            <person name="Cuomo C."/>
            <person name="Litvintseva A."/>
            <person name="Chen Y."/>
            <person name="Heitman J."/>
            <person name="Sun S."/>
            <person name="Springer D."/>
            <person name="Dromer F."/>
            <person name="Young S.K."/>
            <person name="Zeng Q."/>
            <person name="Gargeya S."/>
            <person name="Fitzgerald M."/>
            <person name="Abouelleil A."/>
            <person name="Alvarado L."/>
            <person name="Berlin A.M."/>
            <person name="Chapman S.B."/>
            <person name="Dewar J."/>
            <person name="Goldberg J."/>
            <person name="Griggs A."/>
            <person name="Gujja S."/>
            <person name="Hansen M."/>
            <person name="Howarth C."/>
            <person name="Imamovic A."/>
            <person name="Larimer J."/>
            <person name="McCowan C."/>
            <person name="Murphy C."/>
            <person name="Pearson M."/>
            <person name="Priest M."/>
            <person name="Roberts A."/>
            <person name="Saif S."/>
            <person name="Shea T."/>
            <person name="Sykes S."/>
            <person name="Wortman J."/>
            <person name="Nusbaum C."/>
            <person name="Birren B."/>
        </authorList>
    </citation>
    <scope>NUCLEOTIDE SEQUENCE</scope>
    <source>
        <strain evidence="9">CBS 10117</strain>
    </source>
</reference>
<evidence type="ECO:0000259" key="8">
    <source>
        <dbReference type="Pfam" id="PF04003"/>
    </source>
</evidence>
<dbReference type="Proteomes" id="UP000078595">
    <property type="component" value="Chromosome 9"/>
</dbReference>
<keyword evidence="3" id="KW-0677">Repeat</keyword>
<comment type="subcellular location">
    <subcellularLocation>
        <location evidence="1">Nucleus</location>
        <location evidence="1">Nucleolus</location>
    </subcellularLocation>
</comment>
<dbReference type="PRINTS" id="PR00320">
    <property type="entry name" value="GPROTEINBRPT"/>
</dbReference>
<evidence type="ECO:0000313" key="9">
    <source>
        <dbReference type="EMBL" id="WWC64896.1"/>
    </source>
</evidence>
<feature type="region of interest" description="Disordered" evidence="7">
    <location>
        <begin position="326"/>
        <end position="360"/>
    </location>
</feature>
<dbReference type="GO" id="GO:0032040">
    <property type="term" value="C:small-subunit processome"/>
    <property type="evidence" value="ECO:0007669"/>
    <property type="project" value="TreeGrafter"/>
</dbReference>
<dbReference type="GO" id="GO:0030515">
    <property type="term" value="F:snoRNA binding"/>
    <property type="evidence" value="ECO:0007669"/>
    <property type="project" value="TreeGrafter"/>
</dbReference>
<dbReference type="InterPro" id="IPR020472">
    <property type="entry name" value="WD40_PAC1"/>
</dbReference>
<dbReference type="Gene3D" id="2.130.10.10">
    <property type="entry name" value="YVTN repeat-like/Quinoprotein amine dehydrogenase"/>
    <property type="match status" value="4"/>
</dbReference>
<reference evidence="9" key="2">
    <citation type="submission" date="2024-02" db="EMBL/GenBank/DDBJ databases">
        <title>Comparative genomics of Cryptococcus and Kwoniella reveals pathogenesis evolution and contrasting modes of karyotype evolution via chromosome fusion or intercentromeric recombination.</title>
        <authorList>
            <person name="Coelho M.A."/>
            <person name="David-Palma M."/>
            <person name="Shea T."/>
            <person name="Bowers K."/>
            <person name="McGinley-Smith S."/>
            <person name="Mohammad A.W."/>
            <person name="Gnirke A."/>
            <person name="Yurkov A.M."/>
            <person name="Nowrousian M."/>
            <person name="Sun S."/>
            <person name="Cuomo C.A."/>
            <person name="Heitman J."/>
        </authorList>
    </citation>
    <scope>NUCLEOTIDE SEQUENCE</scope>
    <source>
        <strain evidence="9">CBS 10117</strain>
    </source>
</reference>
<dbReference type="CDD" id="cd00200">
    <property type="entry name" value="WD40"/>
    <property type="match status" value="1"/>
</dbReference>
<dbReference type="AlphaFoldDB" id="A0AAJ8MJX6"/>
<dbReference type="GeneID" id="28970614"/>
<dbReference type="GO" id="GO:0034388">
    <property type="term" value="C:Pwp2p-containing subcomplex of 90S preribosome"/>
    <property type="evidence" value="ECO:0007669"/>
    <property type="project" value="TreeGrafter"/>
</dbReference>
<feature type="compositionally biased region" description="Low complexity" evidence="7">
    <location>
        <begin position="67"/>
        <end position="79"/>
    </location>
</feature>
<feature type="compositionally biased region" description="Low complexity" evidence="7">
    <location>
        <begin position="425"/>
        <end position="435"/>
    </location>
</feature>
<dbReference type="PROSITE" id="PS00678">
    <property type="entry name" value="WD_REPEATS_1"/>
    <property type="match status" value="3"/>
</dbReference>
<evidence type="ECO:0000313" key="10">
    <source>
        <dbReference type="Proteomes" id="UP000078595"/>
    </source>
</evidence>
<accession>A0AAJ8MJX6</accession>
<feature type="repeat" description="WD" evidence="6">
    <location>
        <begin position="526"/>
        <end position="560"/>
    </location>
</feature>
<dbReference type="RefSeq" id="XP_065825674.1">
    <property type="nucleotide sequence ID" value="XM_065969602.1"/>
</dbReference>
<dbReference type="KEGG" id="kdj:28970614"/>
<feature type="repeat" description="WD" evidence="6">
    <location>
        <begin position="634"/>
        <end position="675"/>
    </location>
</feature>
<evidence type="ECO:0000256" key="4">
    <source>
        <dbReference type="ARBA" id="ARBA00023242"/>
    </source>
</evidence>
<dbReference type="Pfam" id="PF04003">
    <property type="entry name" value="Utp12"/>
    <property type="match status" value="1"/>
</dbReference>
<keyword evidence="10" id="KW-1185">Reference proteome</keyword>
<keyword evidence="4" id="KW-0539">Nucleus</keyword>
<dbReference type="InterPro" id="IPR019775">
    <property type="entry name" value="WD40_repeat_CS"/>
</dbReference>
<evidence type="ECO:0000256" key="6">
    <source>
        <dbReference type="PROSITE-ProRule" id="PRU00221"/>
    </source>
</evidence>
<dbReference type="Pfam" id="PF25173">
    <property type="entry name" value="Beta-prop_WDR3_1st"/>
    <property type="match status" value="1"/>
</dbReference>
<evidence type="ECO:0000256" key="3">
    <source>
        <dbReference type="ARBA" id="ARBA00022737"/>
    </source>
</evidence>
<evidence type="ECO:0000256" key="1">
    <source>
        <dbReference type="ARBA" id="ARBA00004604"/>
    </source>
</evidence>
<evidence type="ECO:0000256" key="5">
    <source>
        <dbReference type="ARBA" id="ARBA00038229"/>
    </source>
</evidence>
<feature type="repeat" description="WD" evidence="6">
    <location>
        <begin position="114"/>
        <end position="146"/>
    </location>
</feature>
<dbReference type="SMART" id="SM00320">
    <property type="entry name" value="WD40"/>
    <property type="match status" value="12"/>
</dbReference>
<feature type="region of interest" description="Disordered" evidence="7">
    <location>
        <begin position="219"/>
        <end position="238"/>
    </location>
</feature>
<proteinExistence type="inferred from homology"/>
<feature type="region of interest" description="Disordered" evidence="7">
    <location>
        <begin position="59"/>
        <end position="79"/>
    </location>
</feature>
<feature type="domain" description="Small-subunit processome Utp12" evidence="8">
    <location>
        <begin position="860"/>
        <end position="962"/>
    </location>
</feature>
<name>A0AAJ8MJX6_9TREE</name>
<dbReference type="InterPro" id="IPR001680">
    <property type="entry name" value="WD40_rpt"/>
</dbReference>
<dbReference type="Pfam" id="PF25172">
    <property type="entry name" value="Beta-prop_WDR3_2nd"/>
    <property type="match status" value="1"/>
</dbReference>
<dbReference type="EMBL" id="CP144538">
    <property type="protein sequence ID" value="WWC64896.1"/>
    <property type="molecule type" value="Genomic_DNA"/>
</dbReference>
<dbReference type="PROSITE" id="PS50082">
    <property type="entry name" value="WD_REPEATS_2"/>
    <property type="match status" value="6"/>
</dbReference>
<sequence>MVRSYMRHGPTQAFGIINSPTANSSYDGRYAYVAGWEDVLVWDVKRGEMVSMWHSPSHTSQVTFLTPSPSASSSSASSSSSTQTYAVSYMDGSIKLWSYDPSLPEVEASELVTFNGHKKSVTCMEWDTDSTRLSSGGSEGEIVLWDRIAEIGLYRLKSHKNAITGLKFIPHPRKGENNHPGFLISSSKDTYLKLWDLGTQHCIQTVVVGRGEVTSLAIKEDDSVGHGQAEEEEEEDEVKGRWIIVTGSGDGEAKVWTLEKSMLDKGLKENENGELPTLIQPLCILPLPSSTQPITQISFHPTSPLLLLQTNDKNIVALRIRSEEEVNAKRARRKKRDKEKSKKKGRPDPEEEELNETGDGEVKWEERITSHCVVRANSKIKSFALAQQEVDSAKGGVQLLVALANNSIEAYTIPSPSHSKKSKSAADGSSSSSSSEPTKTNVVELPGHRSDIRSIAISYDDQIIASASNGTLKIWNARTTQCIRTIECGYAICCTFLPGDKHLVVGTKSGELLLFDIAASTLLASYKAHQGSVFGIDVRPDGRGLVSGSEDKDVKFWDFELKEYGDGEKVVDRLGRETTYKTKQLALVHVRTLKMTDDILCVRYSPNGRFLAISLLDSTVKIFFADTLKFFLSLYGHKLPVLSLDISRDSKLIITSSADKNIKIWGMDFGDCHKSIFAHDDSIMAVQFDKGQGSENSHNFWSVGKDRMVKYWDGDKFELIQKLEGHHGEIWALATSNNRQFVVTGSHDKSIRIWEKTDEPLFLEEEREREIEQMYDSNLLDSLNRDPELDGGEAGEVEGVAKQTTETLMSGEKIMEALDVADQDREALREWEEEKSKNNLELPRPSRNPELIAAGDIDADEFVLKTIQKIPTANMEDALLVLPFRQVISLLGYLDEWALKGVQTVLISRILFFLMRTHSNQLISNKIMRTPLLTLRNHLRESLEKEREIMGYNLAALKFLKSRWESERTAGLYEEENMNEEAVKRRLEEGRGKRKRVEVRA</sequence>
<evidence type="ECO:0000256" key="7">
    <source>
        <dbReference type="SAM" id="MobiDB-lite"/>
    </source>
</evidence>
<feature type="compositionally biased region" description="Basic residues" evidence="7">
    <location>
        <begin position="329"/>
        <end position="345"/>
    </location>
</feature>
<keyword evidence="2 6" id="KW-0853">WD repeat</keyword>
<organism evidence="9 10">
    <name type="scientific">Kwoniella dejecticola CBS 10117</name>
    <dbReference type="NCBI Taxonomy" id="1296121"/>
    <lineage>
        <taxon>Eukaryota</taxon>
        <taxon>Fungi</taxon>
        <taxon>Dikarya</taxon>
        <taxon>Basidiomycota</taxon>
        <taxon>Agaricomycotina</taxon>
        <taxon>Tremellomycetes</taxon>
        <taxon>Tremellales</taxon>
        <taxon>Cryptococcaceae</taxon>
        <taxon>Kwoniella</taxon>
    </lineage>
</organism>
<dbReference type="PROSITE" id="PS50294">
    <property type="entry name" value="WD_REPEATS_REGION"/>
    <property type="match status" value="5"/>
</dbReference>
<dbReference type="GO" id="GO:0030490">
    <property type="term" value="P:maturation of SSU-rRNA"/>
    <property type="evidence" value="ECO:0007669"/>
    <property type="project" value="TreeGrafter"/>
</dbReference>
<comment type="similarity">
    <text evidence="5">Belongs to the WD repeat WDR3/UTP12 family.</text>
</comment>